<dbReference type="SUPFAM" id="SSF50985">
    <property type="entry name" value="RCC1/BLIP-II"/>
    <property type="match status" value="2"/>
</dbReference>
<dbReference type="InterPro" id="IPR051210">
    <property type="entry name" value="Ub_ligase/GEF_domain"/>
</dbReference>
<evidence type="ECO:0000256" key="2">
    <source>
        <dbReference type="SAM" id="SignalP"/>
    </source>
</evidence>
<evidence type="ECO:0000313" key="4">
    <source>
        <dbReference type="EMBL" id="MBB6072615.1"/>
    </source>
</evidence>
<dbReference type="PANTHER" id="PTHR22870">
    <property type="entry name" value="REGULATOR OF CHROMOSOME CONDENSATION"/>
    <property type="match status" value="1"/>
</dbReference>
<name>A0A841H356_9BACT</name>
<dbReference type="Proteomes" id="UP000582837">
    <property type="component" value="Unassembled WGS sequence"/>
</dbReference>
<dbReference type="InterPro" id="IPR000408">
    <property type="entry name" value="Reg_chr_condens"/>
</dbReference>
<keyword evidence="5" id="KW-1185">Reference proteome</keyword>
<dbReference type="InterPro" id="IPR009091">
    <property type="entry name" value="RCC1/BLIP-II"/>
</dbReference>
<protein>
    <submittedName>
        <fullName evidence="4">Alpha-tubulin suppressor-like RCC1 family protein</fullName>
    </submittedName>
</protein>
<dbReference type="PROSITE" id="PS50012">
    <property type="entry name" value="RCC1_3"/>
    <property type="match status" value="5"/>
</dbReference>
<evidence type="ECO:0000256" key="1">
    <source>
        <dbReference type="ARBA" id="ARBA00022737"/>
    </source>
</evidence>
<dbReference type="RefSeq" id="WP_170032683.1">
    <property type="nucleotide sequence ID" value="NZ_JABDTL010000001.1"/>
</dbReference>
<dbReference type="InterPro" id="IPR058923">
    <property type="entry name" value="RCC1-like_dom"/>
</dbReference>
<proteinExistence type="predicted"/>
<sequence length="557" mass="57011">MRRPSPSVRACAAAVLSVLAACADSTPVAPVEAGAPAPLVRMDCTASVRARSLRCEPGQGGAAGVSTNLIVGGQGVYVRMGSANTAYDGSAIFQADVTVQNLLGQPMGTTDGVTVDPGGIQVFFASGPAVTSGTGSVEVDNEDGTADFLGGDAPYFRYVERLTTEQTSAARQWRFSVPATVQTFAFSVYVSAPVPQQNALRMIDTKPRTLAAGGFHSCGLVPSGDGFCWGPNDDGQLGRGAPDSVPRPVDRGYIWRTIAGGRFHTCGITRDDVAYCWGDNQTGQLGDGLEDDNNVPSPVEGGRSWQQMDAGAGHTCGVTTAGQAFCWGDNNAGQLGVGHMTNTRVPEPVSGGRVWVAVDAGTDHSCGITRGGAAFCWGDDSQGELGTGGGPSTVPVLVAGNHSWRSVTAGEDYSCGVTSLGVAMCWGSDLSGRLGNGAAPDVSTPQPVDGEMEWAWASAGRETSCGITTAGAAYCWGDNGNGEVGDGTEEDRDAPAAVPGAGQNVTQIDNGDYHTCSVNAAGSLRCWGYNAQGQLGNNSTATSFSPVAVSGVLTWAP</sequence>
<dbReference type="PANTHER" id="PTHR22870:SF408">
    <property type="entry name" value="OS09G0560450 PROTEIN"/>
    <property type="match status" value="1"/>
</dbReference>
<feature type="signal peptide" evidence="2">
    <location>
        <begin position="1"/>
        <end position="23"/>
    </location>
</feature>
<reference evidence="4 5" key="1">
    <citation type="submission" date="2020-08" db="EMBL/GenBank/DDBJ databases">
        <title>Genomic Encyclopedia of Type Strains, Phase IV (KMG-IV): sequencing the most valuable type-strain genomes for metagenomic binning, comparative biology and taxonomic classification.</title>
        <authorList>
            <person name="Goeker M."/>
        </authorList>
    </citation>
    <scope>NUCLEOTIDE SEQUENCE [LARGE SCALE GENOMIC DNA]</scope>
    <source>
        <strain evidence="4 5">DSM 29007</strain>
    </source>
</reference>
<comment type="caution">
    <text evidence="4">The sequence shown here is derived from an EMBL/GenBank/DDBJ whole genome shotgun (WGS) entry which is preliminary data.</text>
</comment>
<evidence type="ECO:0000313" key="5">
    <source>
        <dbReference type="Proteomes" id="UP000582837"/>
    </source>
</evidence>
<dbReference type="Pfam" id="PF25390">
    <property type="entry name" value="WD40_RLD"/>
    <property type="match status" value="1"/>
</dbReference>
<accession>A0A841H356</accession>
<feature type="domain" description="RCC1-like" evidence="3">
    <location>
        <begin position="206"/>
        <end position="498"/>
    </location>
</feature>
<organism evidence="4 5">
    <name type="scientific">Longimicrobium terrae</name>
    <dbReference type="NCBI Taxonomy" id="1639882"/>
    <lineage>
        <taxon>Bacteria</taxon>
        <taxon>Pseudomonadati</taxon>
        <taxon>Gemmatimonadota</taxon>
        <taxon>Longimicrobiia</taxon>
        <taxon>Longimicrobiales</taxon>
        <taxon>Longimicrobiaceae</taxon>
        <taxon>Longimicrobium</taxon>
    </lineage>
</organism>
<gene>
    <name evidence="4" type="ORF">HNQ61_004278</name>
</gene>
<keyword evidence="2" id="KW-0732">Signal</keyword>
<dbReference type="AlphaFoldDB" id="A0A841H356"/>
<dbReference type="Gene3D" id="2.130.10.30">
    <property type="entry name" value="Regulator of chromosome condensation 1/beta-lactamase-inhibitor protein II"/>
    <property type="match status" value="2"/>
</dbReference>
<dbReference type="EMBL" id="JACHIA010000016">
    <property type="protein sequence ID" value="MBB6072615.1"/>
    <property type="molecule type" value="Genomic_DNA"/>
</dbReference>
<evidence type="ECO:0000259" key="3">
    <source>
        <dbReference type="Pfam" id="PF25390"/>
    </source>
</evidence>
<dbReference type="PRINTS" id="PR00633">
    <property type="entry name" value="RCCNDNSATION"/>
</dbReference>
<feature type="chain" id="PRO_5032412451" evidence="2">
    <location>
        <begin position="24"/>
        <end position="557"/>
    </location>
</feature>
<dbReference type="PROSITE" id="PS51257">
    <property type="entry name" value="PROKAR_LIPOPROTEIN"/>
    <property type="match status" value="1"/>
</dbReference>
<keyword evidence="1" id="KW-0677">Repeat</keyword>
<dbReference type="Pfam" id="PF13540">
    <property type="entry name" value="RCC1_2"/>
    <property type="match status" value="1"/>
</dbReference>